<dbReference type="Pfam" id="PF00403">
    <property type="entry name" value="HMA"/>
    <property type="match status" value="1"/>
</dbReference>
<dbReference type="InterPro" id="IPR036163">
    <property type="entry name" value="HMA_dom_sf"/>
</dbReference>
<keyword evidence="6 13" id="KW-0812">Transmembrane</keyword>
<keyword evidence="11" id="KW-0406">Ion transport</keyword>
<feature type="transmembrane region" description="Helical" evidence="13">
    <location>
        <begin position="751"/>
        <end position="775"/>
    </location>
</feature>
<reference evidence="15 16" key="1">
    <citation type="submission" date="2020-02" db="EMBL/GenBank/DDBJ databases">
        <title>Out from the shadows clarifying the taxonomy of the family Cryomorphaceae and related taxa by utilizing the GTDB taxonomic framework.</title>
        <authorList>
            <person name="Bowman J.P."/>
        </authorList>
    </citation>
    <scope>NUCLEOTIDE SEQUENCE [LARGE SCALE GENOMIC DNA]</scope>
    <source>
        <strain evidence="15 16">QSSC 1-22</strain>
    </source>
</reference>
<dbReference type="InterPro" id="IPR021993">
    <property type="entry name" value="ATPase-cat-bd"/>
</dbReference>
<accession>A0A7K3WQJ2</accession>
<keyword evidence="3" id="KW-0813">Transport</keyword>
<comment type="similarity">
    <text evidence="2">Belongs to the cation transport ATPase (P-type) (TC 3.A.3) family. Type IB subfamily.</text>
</comment>
<keyword evidence="10 13" id="KW-1133">Transmembrane helix</keyword>
<dbReference type="GO" id="GO:0043682">
    <property type="term" value="F:P-type divalent copper transporter activity"/>
    <property type="evidence" value="ECO:0007669"/>
    <property type="project" value="TreeGrafter"/>
</dbReference>
<evidence type="ECO:0000256" key="6">
    <source>
        <dbReference type="ARBA" id="ARBA00022692"/>
    </source>
</evidence>
<dbReference type="InterPro" id="IPR023299">
    <property type="entry name" value="ATPase_P-typ_cyto_dom_N"/>
</dbReference>
<keyword evidence="9" id="KW-1278">Translocase</keyword>
<dbReference type="Proteomes" id="UP000486602">
    <property type="component" value="Unassembled WGS sequence"/>
</dbReference>
<name>A0A7K3WQJ2_9FLAO</name>
<gene>
    <name evidence="15" type="ORF">G3O08_10510</name>
</gene>
<evidence type="ECO:0000256" key="8">
    <source>
        <dbReference type="ARBA" id="ARBA00022842"/>
    </source>
</evidence>
<dbReference type="GO" id="GO:0055070">
    <property type="term" value="P:copper ion homeostasis"/>
    <property type="evidence" value="ECO:0007669"/>
    <property type="project" value="TreeGrafter"/>
</dbReference>
<comment type="subcellular location">
    <subcellularLocation>
        <location evidence="1">Cell membrane</location>
        <topology evidence="1">Multi-pass membrane protein</topology>
    </subcellularLocation>
</comment>
<dbReference type="Gene3D" id="2.70.150.10">
    <property type="entry name" value="Calcium-transporting ATPase, cytoplasmic transduction domain A"/>
    <property type="match status" value="1"/>
</dbReference>
<dbReference type="Pfam" id="PF12156">
    <property type="entry name" value="ATPase-cat_bd"/>
    <property type="match status" value="1"/>
</dbReference>
<sequence>MALNPKYQEAAHKHEAGICYHCGDHCNAETVVFEGKAFCCHGCKSVFELLQSCNLGGYYKYAENPGIRQLKAPAQGEYAYLEDVDIIQKIISFSNDSIVKVKFNLPAMHCASCIWLLENFRKLVPGVIESRVNFIKRDVYFTYDPSLLTLRHLVEQLAAIGYPPELKLDNVSKKNTTSTSKRLIYQIGIAGFCFGNIMLLSFPDYIAGADGVAFKYRSFFGYVSFLLALPVLLYSASDYLRSGWRAVVTREINMDVPISLGILALFFRSSFEIFFEGGGGYMDSLAALLFFLLIGKWIQHKTYDSLSFERDYKSYFPIAVQVLDGDNERPIGIENLKTGDRFRVRSGELVPADAVLIDGIASIDYSFVSGESDQVSANEGSKIYAGGRQMGASLVLEVLKPVDQSYLTSLWNSGTTDKAEHKLELLADRVGKKFTYAVVFIAVATGIFWLVRDPSVILNSVSAVLIVACPCALALSFPFAFGNAVRLMGRQGLYLKNGQALAKMAEVNTIVFDKTGTLTRKGEADVTYSGEELSEWETEIFAAMAAQSGHPLSRYIARYYHLASTDVAFDTFREIPGAGLEAELAGILYKLGSASFVGANQEAKNELFSRVFISIDNQIWGSFKVDKTYHEGLEKLISNVKKEFNLFLVSGDGDGERKRMEQIFDQKEGLYFNQSPHDKKAFIAGLRKSGQVTAMIGDGLNDSGALLESDFGVSVADDVFRFAPASDAILSSDSFNNFNDFFRFSKSALNVVRASFVFSFLYNGIGILFAVQGILTPVVAAILMPLSSVTVVLFVTFGTNIFYRKYFPSRKKHDKSQFFR</sequence>
<evidence type="ECO:0000256" key="1">
    <source>
        <dbReference type="ARBA" id="ARBA00004651"/>
    </source>
</evidence>
<dbReference type="PANTHER" id="PTHR43520">
    <property type="entry name" value="ATP7, ISOFORM B"/>
    <property type="match status" value="1"/>
</dbReference>
<proteinExistence type="inferred from homology"/>
<dbReference type="GO" id="GO:0005524">
    <property type="term" value="F:ATP binding"/>
    <property type="evidence" value="ECO:0007669"/>
    <property type="project" value="InterPro"/>
</dbReference>
<evidence type="ECO:0000256" key="7">
    <source>
        <dbReference type="ARBA" id="ARBA00022723"/>
    </source>
</evidence>
<feature type="domain" description="HMA" evidence="14">
    <location>
        <begin position="99"/>
        <end position="165"/>
    </location>
</feature>
<feature type="transmembrane region" description="Helical" evidence="13">
    <location>
        <begin position="281"/>
        <end position="298"/>
    </location>
</feature>
<evidence type="ECO:0000259" key="14">
    <source>
        <dbReference type="PROSITE" id="PS50846"/>
    </source>
</evidence>
<dbReference type="Gene3D" id="3.40.1110.10">
    <property type="entry name" value="Calcium-transporting ATPase, cytoplasmic domain N"/>
    <property type="match status" value="1"/>
</dbReference>
<dbReference type="PRINTS" id="PR00119">
    <property type="entry name" value="CATATPASE"/>
</dbReference>
<feature type="transmembrane region" description="Helical" evidence="13">
    <location>
        <begin position="256"/>
        <end position="275"/>
    </location>
</feature>
<keyword evidence="5" id="KW-0597">Phosphoprotein</keyword>
<dbReference type="PROSITE" id="PS50846">
    <property type="entry name" value="HMA_2"/>
    <property type="match status" value="1"/>
</dbReference>
<evidence type="ECO:0000256" key="11">
    <source>
        <dbReference type="ARBA" id="ARBA00023065"/>
    </source>
</evidence>
<keyword evidence="12 13" id="KW-0472">Membrane</keyword>
<dbReference type="PROSITE" id="PS00154">
    <property type="entry name" value="ATPASE_E1_E2"/>
    <property type="match status" value="1"/>
</dbReference>
<feature type="transmembrane region" description="Helical" evidence="13">
    <location>
        <begin position="434"/>
        <end position="451"/>
    </location>
</feature>
<evidence type="ECO:0000313" key="16">
    <source>
        <dbReference type="Proteomes" id="UP000486602"/>
    </source>
</evidence>
<keyword evidence="16" id="KW-1185">Reference proteome</keyword>
<comment type="caution">
    <text evidence="15">The sequence shown here is derived from an EMBL/GenBank/DDBJ whole genome shotgun (WGS) entry which is preliminary data.</text>
</comment>
<evidence type="ECO:0000256" key="5">
    <source>
        <dbReference type="ARBA" id="ARBA00022553"/>
    </source>
</evidence>
<feature type="transmembrane region" description="Helical" evidence="13">
    <location>
        <begin position="781"/>
        <end position="803"/>
    </location>
</feature>
<dbReference type="PANTHER" id="PTHR43520:SF5">
    <property type="entry name" value="CATION-TRANSPORTING P-TYPE ATPASE-RELATED"/>
    <property type="match status" value="1"/>
</dbReference>
<evidence type="ECO:0000256" key="12">
    <source>
        <dbReference type="ARBA" id="ARBA00023136"/>
    </source>
</evidence>
<evidence type="ECO:0000256" key="2">
    <source>
        <dbReference type="ARBA" id="ARBA00006024"/>
    </source>
</evidence>
<keyword evidence="7" id="KW-0479">Metal-binding</keyword>
<feature type="transmembrane region" description="Helical" evidence="13">
    <location>
        <begin position="183"/>
        <end position="207"/>
    </location>
</feature>
<organism evidence="15 16">
    <name type="scientific">Cryomorpha ignava</name>
    <dbReference type="NCBI Taxonomy" id="101383"/>
    <lineage>
        <taxon>Bacteria</taxon>
        <taxon>Pseudomonadati</taxon>
        <taxon>Bacteroidota</taxon>
        <taxon>Flavobacteriia</taxon>
        <taxon>Flavobacteriales</taxon>
        <taxon>Cryomorphaceae</taxon>
        <taxon>Cryomorpha</taxon>
    </lineage>
</organism>
<dbReference type="RefSeq" id="WP_163285322.1">
    <property type="nucleotide sequence ID" value="NZ_JAAGVY010000017.1"/>
</dbReference>
<dbReference type="InterPro" id="IPR036412">
    <property type="entry name" value="HAD-like_sf"/>
</dbReference>
<evidence type="ECO:0000256" key="3">
    <source>
        <dbReference type="ARBA" id="ARBA00022448"/>
    </source>
</evidence>
<dbReference type="Gene3D" id="3.30.70.100">
    <property type="match status" value="1"/>
</dbReference>
<dbReference type="GO" id="GO:0005886">
    <property type="term" value="C:plasma membrane"/>
    <property type="evidence" value="ECO:0007669"/>
    <property type="project" value="UniProtKB-SubCell"/>
</dbReference>
<keyword evidence="8" id="KW-0460">Magnesium</keyword>
<dbReference type="GO" id="GO:0005507">
    <property type="term" value="F:copper ion binding"/>
    <property type="evidence" value="ECO:0007669"/>
    <property type="project" value="TreeGrafter"/>
</dbReference>
<dbReference type="Pfam" id="PF00702">
    <property type="entry name" value="Hydrolase"/>
    <property type="match status" value="1"/>
</dbReference>
<dbReference type="InterPro" id="IPR001757">
    <property type="entry name" value="P_typ_ATPase"/>
</dbReference>
<dbReference type="EMBL" id="JAAGVY010000017">
    <property type="protein sequence ID" value="NEN23930.1"/>
    <property type="molecule type" value="Genomic_DNA"/>
</dbReference>
<dbReference type="InterPro" id="IPR023214">
    <property type="entry name" value="HAD_sf"/>
</dbReference>
<dbReference type="PRINTS" id="PR00943">
    <property type="entry name" value="CUATPASE"/>
</dbReference>
<dbReference type="CDD" id="cd00371">
    <property type="entry name" value="HMA"/>
    <property type="match status" value="1"/>
</dbReference>
<keyword evidence="4" id="KW-1003">Cell membrane</keyword>
<evidence type="ECO:0000313" key="15">
    <source>
        <dbReference type="EMBL" id="NEN23930.1"/>
    </source>
</evidence>
<dbReference type="SUPFAM" id="SSF55008">
    <property type="entry name" value="HMA, heavy metal-associated domain"/>
    <property type="match status" value="1"/>
</dbReference>
<dbReference type="SUPFAM" id="SSF56784">
    <property type="entry name" value="HAD-like"/>
    <property type="match status" value="1"/>
</dbReference>
<dbReference type="GO" id="GO:0016887">
    <property type="term" value="F:ATP hydrolysis activity"/>
    <property type="evidence" value="ECO:0007669"/>
    <property type="project" value="InterPro"/>
</dbReference>
<dbReference type="AlphaFoldDB" id="A0A7K3WQJ2"/>
<dbReference type="InterPro" id="IPR008250">
    <property type="entry name" value="ATPase_P-typ_transduc_dom_A_sf"/>
</dbReference>
<dbReference type="Pfam" id="PF00122">
    <property type="entry name" value="E1-E2_ATPase"/>
    <property type="match status" value="1"/>
</dbReference>
<evidence type="ECO:0000256" key="4">
    <source>
        <dbReference type="ARBA" id="ARBA00022475"/>
    </source>
</evidence>
<dbReference type="NCBIfam" id="TIGR01494">
    <property type="entry name" value="ATPase_P-type"/>
    <property type="match status" value="1"/>
</dbReference>
<feature type="transmembrane region" description="Helical" evidence="13">
    <location>
        <begin position="219"/>
        <end position="236"/>
    </location>
</feature>
<dbReference type="InterPro" id="IPR059000">
    <property type="entry name" value="ATPase_P-type_domA"/>
</dbReference>
<dbReference type="SUPFAM" id="SSF81653">
    <property type="entry name" value="Calcium ATPase, transduction domain A"/>
    <property type="match status" value="1"/>
</dbReference>
<protein>
    <submittedName>
        <fullName evidence="15">HAD-IC family P-type ATPase</fullName>
    </submittedName>
</protein>
<evidence type="ECO:0000256" key="13">
    <source>
        <dbReference type="SAM" id="Phobius"/>
    </source>
</evidence>
<dbReference type="InterPro" id="IPR006121">
    <property type="entry name" value="HMA_dom"/>
</dbReference>
<evidence type="ECO:0000256" key="9">
    <source>
        <dbReference type="ARBA" id="ARBA00022967"/>
    </source>
</evidence>
<dbReference type="InterPro" id="IPR018303">
    <property type="entry name" value="ATPase_P-typ_P_site"/>
</dbReference>
<evidence type="ECO:0000256" key="10">
    <source>
        <dbReference type="ARBA" id="ARBA00022989"/>
    </source>
</evidence>
<dbReference type="Gene3D" id="3.40.50.1000">
    <property type="entry name" value="HAD superfamily/HAD-like"/>
    <property type="match status" value="1"/>
</dbReference>
<feature type="transmembrane region" description="Helical" evidence="13">
    <location>
        <begin position="457"/>
        <end position="481"/>
    </location>
</feature>